<dbReference type="InterPro" id="IPR013785">
    <property type="entry name" value="Aldolase_TIM"/>
</dbReference>
<comment type="catalytic activity">
    <reaction evidence="6 7">
        <text>orotidine 5'-phosphate + H(+) = UMP + CO2</text>
        <dbReference type="Rhea" id="RHEA:11596"/>
        <dbReference type="ChEBI" id="CHEBI:15378"/>
        <dbReference type="ChEBI" id="CHEBI:16526"/>
        <dbReference type="ChEBI" id="CHEBI:57538"/>
        <dbReference type="ChEBI" id="CHEBI:57865"/>
        <dbReference type="EC" id="4.1.1.23"/>
    </reaction>
</comment>
<keyword evidence="3 7" id="KW-0210">Decarboxylase</keyword>
<evidence type="ECO:0000313" key="10">
    <source>
        <dbReference type="Proteomes" id="UP000006742"/>
    </source>
</evidence>
<evidence type="ECO:0000256" key="4">
    <source>
        <dbReference type="ARBA" id="ARBA00022975"/>
    </source>
</evidence>
<evidence type="ECO:0000256" key="6">
    <source>
        <dbReference type="ARBA" id="ARBA00049157"/>
    </source>
</evidence>
<name>D6ZHC3_MOBCV</name>
<feature type="active site" description="Proton donor" evidence="7">
    <location>
        <position position="119"/>
    </location>
</feature>
<keyword evidence="5 7" id="KW-0456">Lyase</keyword>
<dbReference type="EC" id="4.1.1.23" evidence="7"/>
<evidence type="ECO:0000256" key="2">
    <source>
        <dbReference type="ARBA" id="ARBA00008847"/>
    </source>
</evidence>
<dbReference type="SUPFAM" id="SSF51366">
    <property type="entry name" value="Ribulose-phoshate binding barrel"/>
    <property type="match status" value="1"/>
</dbReference>
<dbReference type="UniPathway" id="UPA00070">
    <property type="reaction ID" value="UER00120"/>
</dbReference>
<gene>
    <name evidence="7 9" type="primary">pyrF</name>
    <name evidence="9" type="ordered locus">HMPREF0573_11712</name>
</gene>
<comment type="pathway">
    <text evidence="1 7">Pyrimidine metabolism; UMP biosynthesis via de novo pathway; UMP from orotate: step 2/2.</text>
</comment>
<evidence type="ECO:0000256" key="1">
    <source>
        <dbReference type="ARBA" id="ARBA00004861"/>
    </source>
</evidence>
<reference evidence="10" key="1">
    <citation type="submission" date="2010-03" db="EMBL/GenBank/DDBJ databases">
        <title>Complete sequence of Mobiluncus curtisii ATCC 43063.</title>
        <authorList>
            <person name="Muzny D."/>
            <person name="Qin X."/>
            <person name="Deng J."/>
            <person name="Jiang H."/>
            <person name="Liu Y."/>
            <person name="Qu J."/>
            <person name="Song X.-Z."/>
            <person name="Zhang L."/>
            <person name="Thornton R."/>
            <person name="Coyle M."/>
            <person name="Francisco L."/>
            <person name="Jackson L."/>
            <person name="Javaid M."/>
            <person name="Korchina V."/>
            <person name="Kovar C."/>
            <person name="Mata R."/>
            <person name="Mathew T."/>
            <person name="Ngo R."/>
            <person name="Nguyen L."/>
            <person name="Nguyen N."/>
            <person name="Okwuonu G."/>
            <person name="Ongeri F."/>
            <person name="Pham C."/>
            <person name="Simmons D."/>
            <person name="Wilczek-Boney K."/>
            <person name="Hale W."/>
            <person name="Jakkamsetti A."/>
            <person name="Pham P."/>
            <person name="Ruth R."/>
            <person name="San Lucas F."/>
            <person name="Warren J."/>
            <person name="Zhang J."/>
            <person name="Zhao Z."/>
            <person name="Zhou C."/>
            <person name="Zhu D."/>
            <person name="Lee S."/>
            <person name="Bess C."/>
            <person name="Blankenburg K."/>
            <person name="Forbes L."/>
            <person name="Fu Q."/>
            <person name="Gubbala S."/>
            <person name="Hirani K."/>
            <person name="Jayaseelan J.C."/>
            <person name="Lara F."/>
            <person name="Munidasa M."/>
            <person name="Palculict T."/>
            <person name="Patil S."/>
            <person name="Pu L.-L."/>
            <person name="Saada N."/>
            <person name="Tang L."/>
            <person name="Weissenberger G."/>
            <person name="Zhu Y."/>
            <person name="Hemphill L."/>
            <person name="Shang Y."/>
            <person name="Youmans B."/>
            <person name="Ayvaz T."/>
            <person name="Ross M."/>
            <person name="Santibanez J."/>
            <person name="Aqrawi P."/>
            <person name="Gross S."/>
            <person name="Joshi V."/>
            <person name="Fowler G."/>
            <person name="Nazareth L."/>
            <person name="Reid J."/>
            <person name="Worley K."/>
            <person name="Petrosino J."/>
            <person name="Highlander S."/>
            <person name="Gibbs R."/>
            <person name="Gibbs R."/>
        </authorList>
    </citation>
    <scope>NUCLEOTIDE SEQUENCE [LARGE SCALE GENOMIC DNA]</scope>
    <source>
        <strain evidence="10">ATCC 43063 / DSM 2711 / V125</strain>
    </source>
</reference>
<evidence type="ECO:0000256" key="7">
    <source>
        <dbReference type="HAMAP-Rule" id="MF_01215"/>
    </source>
</evidence>
<dbReference type="InterPro" id="IPR001754">
    <property type="entry name" value="OMPdeCOase_dom"/>
</dbReference>
<dbReference type="HOGENOM" id="CLU_060704_0_0_11"/>
<dbReference type="NCBIfam" id="TIGR02127">
    <property type="entry name" value="pyrF_sub2"/>
    <property type="match status" value="1"/>
</dbReference>
<proteinExistence type="inferred from homology"/>
<dbReference type="PANTHER" id="PTHR43375">
    <property type="entry name" value="OROTIDINE 5'-PHOSPHATE DECARBOXYLASE"/>
    <property type="match status" value="1"/>
</dbReference>
<dbReference type="Gene3D" id="3.20.20.70">
    <property type="entry name" value="Aldolase class I"/>
    <property type="match status" value="1"/>
</dbReference>
<evidence type="ECO:0000259" key="8">
    <source>
        <dbReference type="SMART" id="SM00934"/>
    </source>
</evidence>
<dbReference type="GO" id="GO:0044205">
    <property type="term" value="P:'de novo' UMP biosynthetic process"/>
    <property type="evidence" value="ECO:0007669"/>
    <property type="project" value="UniProtKB-UniRule"/>
</dbReference>
<dbReference type="STRING" id="548479.HMPREF0573_11712"/>
<dbReference type="CDD" id="cd04725">
    <property type="entry name" value="OMP_decarboxylase_like"/>
    <property type="match status" value="1"/>
</dbReference>
<evidence type="ECO:0000313" key="9">
    <source>
        <dbReference type="EMBL" id="ADI68031.1"/>
    </source>
</evidence>
<keyword evidence="4 7" id="KW-0665">Pyrimidine biosynthesis</keyword>
<protein>
    <recommendedName>
        <fullName evidence="7">Orotidine 5'-phosphate decarboxylase</fullName>
        <ecNumber evidence="7">4.1.1.23</ecNumber>
    </recommendedName>
    <alternativeName>
        <fullName evidence="7">OMP decarboxylase</fullName>
        <shortName evidence="7">OMPDCase</shortName>
        <shortName evidence="7">OMPdecase</shortName>
    </alternativeName>
</protein>
<dbReference type="eggNOG" id="COG0284">
    <property type="taxonomic scope" value="Bacteria"/>
</dbReference>
<dbReference type="InterPro" id="IPR011060">
    <property type="entry name" value="RibuloseP-bd_barrel"/>
</dbReference>
<comment type="similarity">
    <text evidence="2 7">Belongs to the OMP decarboxylase family. Type 2 subfamily.</text>
</comment>
<feature type="domain" description="Orotidine 5'-phosphate decarboxylase" evidence="8">
    <location>
        <begin position="40"/>
        <end position="297"/>
    </location>
</feature>
<accession>D6ZHC3</accession>
<dbReference type="InterPro" id="IPR011995">
    <property type="entry name" value="OMPdecase_type-2"/>
</dbReference>
<dbReference type="HAMAP" id="MF_01215">
    <property type="entry name" value="OMPdecase_type2"/>
    <property type="match status" value="1"/>
</dbReference>
<keyword evidence="10" id="KW-1185">Reference proteome</keyword>
<sequence length="310" mass="32389">MLEQILDTNCEREAMSAAPETNPVKPFGKRCLETIANQGPLCVGIDPHPELLDAWGLPRSGAGVWDFAMRVIDALGDLCGFFKPQSALFEEYGTSGISALTATLRAIHDVGAISIADVKRGDIGSTMSAYARAYLSEGPLEADAMTLSPFLGFESLRPALDLAKQNGKGTFVLALTSNPESAPVQSAMIMNAGGQPVSSLAADIMQRVGAENHVAAQAGHWGHVGMVVGATVGERMRGLEPLLDAANAPLLVPGFGAQGGNTESIATVFGKATERIIVSSSRGILRCGPEPSALQAAFKENLDSLKSLIS</sequence>
<dbReference type="SMART" id="SM00934">
    <property type="entry name" value="OMPdecase"/>
    <property type="match status" value="1"/>
</dbReference>
<organism evidence="9 10">
    <name type="scientific">Mobiluncus curtisii (strain ATCC 43063 / DSM 2711 / V125)</name>
    <name type="common">Falcivibrio vaginalis</name>
    <dbReference type="NCBI Taxonomy" id="548479"/>
    <lineage>
        <taxon>Bacteria</taxon>
        <taxon>Bacillati</taxon>
        <taxon>Actinomycetota</taxon>
        <taxon>Actinomycetes</taxon>
        <taxon>Actinomycetales</taxon>
        <taxon>Actinomycetaceae</taxon>
        <taxon>Mobiluncus</taxon>
    </lineage>
</organism>
<evidence type="ECO:0000256" key="3">
    <source>
        <dbReference type="ARBA" id="ARBA00022793"/>
    </source>
</evidence>
<dbReference type="PANTHER" id="PTHR43375:SF1">
    <property type="entry name" value="OROTIDINE 5'-PHOSPHATE DECARBOXYLASE"/>
    <property type="match status" value="1"/>
</dbReference>
<dbReference type="EMBL" id="CP001992">
    <property type="protein sequence ID" value="ADI68031.1"/>
    <property type="molecule type" value="Genomic_DNA"/>
</dbReference>
<dbReference type="Pfam" id="PF00215">
    <property type="entry name" value="OMPdecase"/>
    <property type="match status" value="1"/>
</dbReference>
<evidence type="ECO:0000256" key="5">
    <source>
        <dbReference type="ARBA" id="ARBA00023239"/>
    </source>
</evidence>
<dbReference type="GO" id="GO:0006207">
    <property type="term" value="P:'de novo' pyrimidine nucleobase biosynthetic process"/>
    <property type="evidence" value="ECO:0007669"/>
    <property type="project" value="InterPro"/>
</dbReference>
<dbReference type="AlphaFoldDB" id="D6ZHC3"/>
<dbReference type="Proteomes" id="UP000006742">
    <property type="component" value="Chromosome"/>
</dbReference>
<dbReference type="GO" id="GO:0004590">
    <property type="term" value="F:orotidine-5'-phosphate decarboxylase activity"/>
    <property type="evidence" value="ECO:0007669"/>
    <property type="project" value="UniProtKB-UniRule"/>
</dbReference>
<dbReference type="KEGG" id="mcu:HMPREF0573_11712"/>